<reference evidence="3" key="2">
    <citation type="submission" date="2020-04" db="EMBL/GenBank/DDBJ databases">
        <authorList>
            <consortium name="NCBI Genome Project"/>
        </authorList>
    </citation>
    <scope>NUCLEOTIDE SEQUENCE</scope>
    <source>
        <strain evidence="3">CBS 304.34</strain>
    </source>
</reference>
<dbReference type="EMBL" id="MU003708">
    <property type="protein sequence ID" value="KAF2805906.1"/>
    <property type="molecule type" value="Genomic_DNA"/>
</dbReference>
<sequence length="259" mass="29621">MASKSTYPSAFYRVTEKIKIFYEMYKAGRKASHPHHIIRVDKSRPGELRGIKRVTSSLVPGRPFPQGTSAEDELALLEWCDCDVTAFAFFDLLKEHLGDDIDSIACWRFRPRPHRKIWITPENEDNPYVHFDHSHIQVKVGEVVLAVDFTGGQFGWPFAITGLEKYYDDYCDRAKAPVEVDVAEWAKEAGPGSFPVLYQKTLKRSIAAYTENTAEMMEDIVEKKGTEREAAEAKLMECLQEEMERFGEFCDMEADYAGI</sequence>
<accession>A0A6A6YAQ2</accession>
<protein>
    <submittedName>
        <fullName evidence="1 3">Uncharacterized protein</fullName>
    </submittedName>
</protein>
<evidence type="ECO:0000313" key="1">
    <source>
        <dbReference type="EMBL" id="KAF2805906.1"/>
    </source>
</evidence>
<evidence type="ECO:0000313" key="2">
    <source>
        <dbReference type="Proteomes" id="UP000504636"/>
    </source>
</evidence>
<dbReference type="AlphaFoldDB" id="A0A6A6YAQ2"/>
<keyword evidence="2" id="KW-1185">Reference proteome</keyword>
<dbReference type="RefSeq" id="XP_033572870.1">
    <property type="nucleotide sequence ID" value="XM_033725872.1"/>
</dbReference>
<reference evidence="1 3" key="1">
    <citation type="journal article" date="2020" name="Stud. Mycol.">
        <title>101 Dothideomycetes genomes: a test case for predicting lifestyles and emergence of pathogens.</title>
        <authorList>
            <person name="Haridas S."/>
            <person name="Albert R."/>
            <person name="Binder M."/>
            <person name="Bloem J."/>
            <person name="Labutti K."/>
            <person name="Salamov A."/>
            <person name="Andreopoulos B."/>
            <person name="Baker S."/>
            <person name="Barry K."/>
            <person name="Bills G."/>
            <person name="Bluhm B."/>
            <person name="Cannon C."/>
            <person name="Castanera R."/>
            <person name="Culley D."/>
            <person name="Daum C."/>
            <person name="Ezra D."/>
            <person name="Gonzalez J."/>
            <person name="Henrissat B."/>
            <person name="Kuo A."/>
            <person name="Liang C."/>
            <person name="Lipzen A."/>
            <person name="Lutzoni F."/>
            <person name="Magnuson J."/>
            <person name="Mondo S."/>
            <person name="Nolan M."/>
            <person name="Ohm R."/>
            <person name="Pangilinan J."/>
            <person name="Park H.-J."/>
            <person name="Ramirez L."/>
            <person name="Alfaro M."/>
            <person name="Sun H."/>
            <person name="Tritt A."/>
            <person name="Yoshinaga Y."/>
            <person name="Zwiers L.-H."/>
            <person name="Turgeon B."/>
            <person name="Goodwin S."/>
            <person name="Spatafora J."/>
            <person name="Crous P."/>
            <person name="Grigoriev I."/>
        </authorList>
    </citation>
    <scope>NUCLEOTIDE SEQUENCE</scope>
    <source>
        <strain evidence="1 3">CBS 304.34</strain>
    </source>
</reference>
<evidence type="ECO:0000313" key="3">
    <source>
        <dbReference type="RefSeq" id="XP_033572870.1"/>
    </source>
</evidence>
<dbReference type="Proteomes" id="UP000504636">
    <property type="component" value="Unplaced"/>
</dbReference>
<gene>
    <name evidence="1 3" type="ORF">BDZ99DRAFT_524152</name>
</gene>
<reference evidence="3" key="3">
    <citation type="submission" date="2025-04" db="UniProtKB">
        <authorList>
            <consortium name="RefSeq"/>
        </authorList>
    </citation>
    <scope>IDENTIFICATION</scope>
    <source>
        <strain evidence="3">CBS 304.34</strain>
    </source>
</reference>
<name>A0A6A6YAQ2_9PEZI</name>
<dbReference type="GeneID" id="54466765"/>
<proteinExistence type="predicted"/>
<organism evidence="1">
    <name type="scientific">Mytilinidion resinicola</name>
    <dbReference type="NCBI Taxonomy" id="574789"/>
    <lineage>
        <taxon>Eukaryota</taxon>
        <taxon>Fungi</taxon>
        <taxon>Dikarya</taxon>
        <taxon>Ascomycota</taxon>
        <taxon>Pezizomycotina</taxon>
        <taxon>Dothideomycetes</taxon>
        <taxon>Pleosporomycetidae</taxon>
        <taxon>Mytilinidiales</taxon>
        <taxon>Mytilinidiaceae</taxon>
        <taxon>Mytilinidion</taxon>
    </lineage>
</organism>